<dbReference type="Proteomes" id="UP001279860">
    <property type="component" value="Unassembled WGS sequence"/>
</dbReference>
<reference evidence="1 2" key="1">
    <citation type="submission" date="2023-11" db="EMBL/GenBank/DDBJ databases">
        <title>Plant-associative lifestyle of Vibrio porteresiae and its evolutionary dynamics.</title>
        <authorList>
            <person name="Rameshkumar N."/>
            <person name="Kirti K."/>
        </authorList>
    </citation>
    <scope>NUCLEOTIDE SEQUENCE [LARGE SCALE GENOMIC DNA]</scope>
    <source>
        <strain evidence="1 2">MSSRF7</strain>
    </source>
</reference>
<evidence type="ECO:0000313" key="1">
    <source>
        <dbReference type="EMBL" id="MDW6092425.1"/>
    </source>
</evidence>
<protein>
    <submittedName>
        <fullName evidence="1">Uncharacterized protein</fullName>
    </submittedName>
</protein>
<comment type="caution">
    <text evidence="1">The sequence shown here is derived from an EMBL/GenBank/DDBJ whole genome shotgun (WGS) entry which is preliminary data.</text>
</comment>
<dbReference type="EMBL" id="JAWRCP010000001">
    <property type="protein sequence ID" value="MDW6092425.1"/>
    <property type="molecule type" value="Genomic_DNA"/>
</dbReference>
<dbReference type="RefSeq" id="WP_318584670.1">
    <property type="nucleotide sequence ID" value="NZ_JAWRCP010000001.1"/>
</dbReference>
<proteinExistence type="predicted"/>
<sequence>MADYECWCLWSVNPSEGMPYNIDPKTLPLSKELLNRLSAWEDKFDATLVRDNPIDSGFKTKEEAILFNDEGWKLFDALKNEMPMVEFYYFDNELSELLKEKP</sequence>
<accession>A0ABU4ISQ9</accession>
<gene>
    <name evidence="1" type="ORF">SBX64_07690</name>
</gene>
<organism evidence="1 2">
    <name type="scientific">Vibrio rhizosphaerae</name>
    <dbReference type="NCBI Taxonomy" id="398736"/>
    <lineage>
        <taxon>Bacteria</taxon>
        <taxon>Pseudomonadati</taxon>
        <taxon>Pseudomonadota</taxon>
        <taxon>Gammaproteobacteria</taxon>
        <taxon>Vibrionales</taxon>
        <taxon>Vibrionaceae</taxon>
        <taxon>Vibrio</taxon>
    </lineage>
</organism>
<keyword evidence="2" id="KW-1185">Reference proteome</keyword>
<name>A0ABU4ISQ9_9VIBR</name>
<evidence type="ECO:0000313" key="2">
    <source>
        <dbReference type="Proteomes" id="UP001279860"/>
    </source>
</evidence>